<dbReference type="EMBL" id="ODYU01011358">
    <property type="protein sequence ID" value="SOQ57055.1"/>
    <property type="molecule type" value="Genomic_DNA"/>
</dbReference>
<accession>A0A2H1WVF9</accession>
<organism evidence="1">
    <name type="scientific">Spodoptera frugiperda</name>
    <name type="common">Fall armyworm</name>
    <dbReference type="NCBI Taxonomy" id="7108"/>
    <lineage>
        <taxon>Eukaryota</taxon>
        <taxon>Metazoa</taxon>
        <taxon>Ecdysozoa</taxon>
        <taxon>Arthropoda</taxon>
        <taxon>Hexapoda</taxon>
        <taxon>Insecta</taxon>
        <taxon>Pterygota</taxon>
        <taxon>Neoptera</taxon>
        <taxon>Endopterygota</taxon>
        <taxon>Lepidoptera</taxon>
        <taxon>Glossata</taxon>
        <taxon>Ditrysia</taxon>
        <taxon>Noctuoidea</taxon>
        <taxon>Noctuidae</taxon>
        <taxon>Amphipyrinae</taxon>
        <taxon>Spodoptera</taxon>
    </lineage>
</organism>
<name>A0A2H1WVF9_SPOFR</name>
<dbReference type="AlphaFoldDB" id="A0A2H1WVF9"/>
<evidence type="ECO:0000313" key="1">
    <source>
        <dbReference type="EMBL" id="SOQ57055.1"/>
    </source>
</evidence>
<sequence length="113" mass="13377">MIFPTTNTCPNTLPYLYDVHSWAEFAYYFVTMFWRRISMLGQFLLYKQGTSCKNQPTLDSGHRACHVVGPPCQYNAWEPRHWISRAVQLHGMHNDQNLTPDFLHKVPCLYRRN</sequence>
<gene>
    <name evidence="1" type="ORF">SFRICE_039362</name>
</gene>
<reference evidence="1" key="1">
    <citation type="submission" date="2016-07" db="EMBL/GenBank/DDBJ databases">
        <authorList>
            <person name="Bretaudeau A."/>
        </authorList>
    </citation>
    <scope>NUCLEOTIDE SEQUENCE</scope>
    <source>
        <strain evidence="1">Rice</strain>
        <tissue evidence="1">Whole body</tissue>
    </source>
</reference>
<proteinExistence type="predicted"/>
<protein>
    <submittedName>
        <fullName evidence="1">SFRICE_039362</fullName>
    </submittedName>
</protein>